<reference evidence="2 3" key="1">
    <citation type="submission" date="2016-10" db="EMBL/GenBank/DDBJ databases">
        <authorList>
            <person name="de Groot N.N."/>
        </authorList>
    </citation>
    <scope>NUCLEOTIDE SEQUENCE [LARGE SCALE GENOMIC DNA]</scope>
    <source>
        <strain evidence="2 3">DSM 21039</strain>
    </source>
</reference>
<name>A0A1H8AVQ8_9BACT</name>
<organism evidence="2 3">
    <name type="scientific">Chitinophaga rupis</name>
    <dbReference type="NCBI Taxonomy" id="573321"/>
    <lineage>
        <taxon>Bacteria</taxon>
        <taxon>Pseudomonadati</taxon>
        <taxon>Bacteroidota</taxon>
        <taxon>Chitinophagia</taxon>
        <taxon>Chitinophagales</taxon>
        <taxon>Chitinophagaceae</taxon>
        <taxon>Chitinophaga</taxon>
    </lineage>
</organism>
<evidence type="ECO:0000313" key="2">
    <source>
        <dbReference type="EMBL" id="SEM74556.1"/>
    </source>
</evidence>
<evidence type="ECO:0000259" key="1">
    <source>
        <dbReference type="Pfam" id="PF13676"/>
    </source>
</evidence>
<dbReference type="EMBL" id="FOBB01000006">
    <property type="protein sequence ID" value="SEM74556.1"/>
    <property type="molecule type" value="Genomic_DNA"/>
</dbReference>
<dbReference type="OrthoDB" id="6883655at2"/>
<evidence type="ECO:0000313" key="3">
    <source>
        <dbReference type="Proteomes" id="UP000198984"/>
    </source>
</evidence>
<feature type="domain" description="TIR" evidence="1">
    <location>
        <begin position="6"/>
        <end position="126"/>
    </location>
</feature>
<gene>
    <name evidence="2" type="ORF">SAMN04488505_10629</name>
</gene>
<protein>
    <submittedName>
        <fullName evidence="2">TIR domain-containing protein</fullName>
    </submittedName>
</protein>
<keyword evidence="3" id="KW-1185">Reference proteome</keyword>
<dbReference type="SUPFAM" id="SSF52200">
    <property type="entry name" value="Toll/Interleukin receptor TIR domain"/>
    <property type="match status" value="1"/>
</dbReference>
<dbReference type="Pfam" id="PF13676">
    <property type="entry name" value="TIR_2"/>
    <property type="match status" value="1"/>
</dbReference>
<dbReference type="InterPro" id="IPR000157">
    <property type="entry name" value="TIR_dom"/>
</dbReference>
<sequence>MEKVGVFLSYSHANKELRDEIINILSSDDNIEIYYDEKNILIGYPIHIRISTMLNASHIVIAIATKEWLGSTETREEFTRAHERKKHLVCFADESTNLGALPQFIRDARQIRFSPNHKQQALQKLVPAIRGLSLTKDFAKQIMYKRLREIEDEVEQRNPEFYRLNLANDHIEHVLEETKNILGDGPYSIDIGNENGYLLKAISIFESASNIYAVSLTGISTFWDDRKYEDKAIQYLKKQSNKKIKIIRLFVFSNCTQVNDYKNILQAHHVAYGADNKGAVLMCSKKTYEKFLSDITRSQLFFNLFDDDFGILSYIDVDKKEHFIEARLDNNVFKFRPVSINHPTEGGTSRFITKLKEIEEKLLYGDFQEDYRIIRWDPVFVRQPDIFSDKIKLMFEEDNEVEKIIHLAIFKCCASRQVEEGLFELVNKLKNLNGRFFNFRKIELLTRTHIQAFDGRLGIELLFNEDVDYIMMMEFSNEKNLREYYSHTEHASEREKIYGIVNPGIAEHYHALRALNRSEPDYRAKAIEISTLIERSMAPYFFRLDIRNFEIPEQIVRQKGIPFATFTF</sequence>
<dbReference type="RefSeq" id="WP_089917228.1">
    <property type="nucleotide sequence ID" value="NZ_FOBB01000006.1"/>
</dbReference>
<proteinExistence type="predicted"/>
<dbReference type="GO" id="GO:0007165">
    <property type="term" value="P:signal transduction"/>
    <property type="evidence" value="ECO:0007669"/>
    <property type="project" value="InterPro"/>
</dbReference>
<dbReference type="AlphaFoldDB" id="A0A1H8AVQ8"/>
<accession>A0A1H8AVQ8</accession>
<dbReference type="InterPro" id="IPR035897">
    <property type="entry name" value="Toll_tir_struct_dom_sf"/>
</dbReference>
<dbReference type="Gene3D" id="3.40.50.10140">
    <property type="entry name" value="Toll/interleukin-1 receptor homology (TIR) domain"/>
    <property type="match status" value="1"/>
</dbReference>
<dbReference type="Proteomes" id="UP000198984">
    <property type="component" value="Unassembled WGS sequence"/>
</dbReference>